<organism evidence="2 3">
    <name type="scientific">Phaedon cochleariae</name>
    <name type="common">Mustard beetle</name>
    <dbReference type="NCBI Taxonomy" id="80249"/>
    <lineage>
        <taxon>Eukaryota</taxon>
        <taxon>Metazoa</taxon>
        <taxon>Ecdysozoa</taxon>
        <taxon>Arthropoda</taxon>
        <taxon>Hexapoda</taxon>
        <taxon>Insecta</taxon>
        <taxon>Pterygota</taxon>
        <taxon>Neoptera</taxon>
        <taxon>Endopterygota</taxon>
        <taxon>Coleoptera</taxon>
        <taxon>Polyphaga</taxon>
        <taxon>Cucujiformia</taxon>
        <taxon>Chrysomeloidea</taxon>
        <taxon>Chrysomelidae</taxon>
        <taxon>Chrysomelinae</taxon>
        <taxon>Chrysomelini</taxon>
        <taxon>Phaedon</taxon>
    </lineage>
</organism>
<protein>
    <recommendedName>
        <fullName evidence="1">MD-2-related lipid-recognition domain-containing protein</fullName>
    </recommendedName>
</protein>
<evidence type="ECO:0000313" key="3">
    <source>
        <dbReference type="Proteomes" id="UP001153737"/>
    </source>
</evidence>
<keyword evidence="3" id="KW-1185">Reference proteome</keyword>
<dbReference type="AlphaFoldDB" id="A0A9N9SJU4"/>
<gene>
    <name evidence="2" type="ORF">PHAECO_LOCUS9023</name>
</gene>
<sequence length="207" mass="23402">MEETDENYVPEDIVTEAEEVAKRRRFCHKSPKDAYDKEFKMFQSWMNSRKIKGFDGNRHGRWKSSTVAEGYLEESVHNKIQIAERIQGSNMSASSNNTISSCTDMGASGSNEPTNFTITSNSKEPLAFAFNLYINVNLACSTRYLENIRPKVLARAAIIELDYSAGLHQDNACDGLKNTVCPLVENEKIQYGLSLKLETWFPKVSQL</sequence>
<dbReference type="SUPFAM" id="SSF81296">
    <property type="entry name" value="E set domains"/>
    <property type="match status" value="1"/>
</dbReference>
<dbReference type="EMBL" id="OU896711">
    <property type="protein sequence ID" value="CAG9822356.1"/>
    <property type="molecule type" value="Genomic_DNA"/>
</dbReference>
<evidence type="ECO:0000259" key="1">
    <source>
        <dbReference type="Pfam" id="PF02221"/>
    </source>
</evidence>
<feature type="domain" description="MD-2-related lipid-recognition" evidence="1">
    <location>
        <begin position="98"/>
        <end position="205"/>
    </location>
</feature>
<accession>A0A9N9SJU4</accession>
<reference evidence="2" key="2">
    <citation type="submission" date="2022-10" db="EMBL/GenBank/DDBJ databases">
        <authorList>
            <consortium name="ENA_rothamsted_submissions"/>
            <consortium name="culmorum"/>
            <person name="King R."/>
        </authorList>
    </citation>
    <scope>NUCLEOTIDE SEQUENCE</scope>
</reference>
<dbReference type="InterPro" id="IPR003172">
    <property type="entry name" value="ML_dom"/>
</dbReference>
<reference evidence="2" key="1">
    <citation type="submission" date="2022-01" db="EMBL/GenBank/DDBJ databases">
        <authorList>
            <person name="King R."/>
        </authorList>
    </citation>
    <scope>NUCLEOTIDE SEQUENCE</scope>
</reference>
<dbReference type="OrthoDB" id="6489092at2759"/>
<dbReference type="Pfam" id="PF02221">
    <property type="entry name" value="E1_DerP2_DerF2"/>
    <property type="match status" value="1"/>
</dbReference>
<dbReference type="Gene3D" id="2.60.40.770">
    <property type="match status" value="1"/>
</dbReference>
<dbReference type="InterPro" id="IPR014756">
    <property type="entry name" value="Ig_E-set"/>
</dbReference>
<dbReference type="Proteomes" id="UP001153737">
    <property type="component" value="Chromosome 5"/>
</dbReference>
<name>A0A9N9SJU4_PHACE</name>
<proteinExistence type="predicted"/>
<evidence type="ECO:0000313" key="2">
    <source>
        <dbReference type="EMBL" id="CAG9822356.1"/>
    </source>
</evidence>